<dbReference type="EMBL" id="FNCP01000020">
    <property type="protein sequence ID" value="SDH85583.1"/>
    <property type="molecule type" value="Genomic_DNA"/>
</dbReference>
<dbReference type="STRING" id="1121419.SAMN05443529_12076"/>
<dbReference type="Proteomes" id="UP000198656">
    <property type="component" value="Unassembled WGS sequence"/>
</dbReference>
<keyword evidence="2" id="KW-1185">Reference proteome</keyword>
<organism evidence="1 2">
    <name type="scientific">Desulfosporosinus hippei DSM 8344</name>
    <dbReference type="NCBI Taxonomy" id="1121419"/>
    <lineage>
        <taxon>Bacteria</taxon>
        <taxon>Bacillati</taxon>
        <taxon>Bacillota</taxon>
        <taxon>Clostridia</taxon>
        <taxon>Eubacteriales</taxon>
        <taxon>Desulfitobacteriaceae</taxon>
        <taxon>Desulfosporosinus</taxon>
    </lineage>
</organism>
<name>A0A1G8FTW8_9FIRM</name>
<protein>
    <submittedName>
        <fullName evidence="1">Uncharacterized protein</fullName>
    </submittedName>
</protein>
<accession>A0A1G8FTW8</accession>
<reference evidence="2" key="1">
    <citation type="submission" date="2016-10" db="EMBL/GenBank/DDBJ databases">
        <authorList>
            <person name="Varghese N."/>
            <person name="Submissions S."/>
        </authorList>
    </citation>
    <scope>NUCLEOTIDE SEQUENCE [LARGE SCALE GENOMIC DNA]</scope>
    <source>
        <strain evidence="2">DSM 8344</strain>
    </source>
</reference>
<evidence type="ECO:0000313" key="1">
    <source>
        <dbReference type="EMBL" id="SDH85583.1"/>
    </source>
</evidence>
<proteinExistence type="predicted"/>
<dbReference type="RefSeq" id="WP_092334698.1">
    <property type="nucleotide sequence ID" value="NZ_FNCP01000020.1"/>
</dbReference>
<sequence length="59" mass="6694">MFTVYHKKMGNALAHMGGSMIVDKIRVDQPKNELLGQIWHMLTGIDWESPLCTVIVPNQ</sequence>
<dbReference type="AlphaFoldDB" id="A0A1G8FTW8"/>
<evidence type="ECO:0000313" key="2">
    <source>
        <dbReference type="Proteomes" id="UP000198656"/>
    </source>
</evidence>
<gene>
    <name evidence="1" type="ORF">SAMN05443529_12076</name>
</gene>